<dbReference type="PANTHER" id="PTHR14336">
    <property type="entry name" value="TANDEM PH DOMAIN CONTAINING PROTEIN"/>
    <property type="match status" value="1"/>
</dbReference>
<dbReference type="EMBL" id="JANBPT010000797">
    <property type="protein sequence ID" value="KAJ1912829.1"/>
    <property type="molecule type" value="Genomic_DNA"/>
</dbReference>
<feature type="domain" description="PH" evidence="2">
    <location>
        <begin position="301"/>
        <end position="398"/>
    </location>
</feature>
<evidence type="ECO:0000313" key="4">
    <source>
        <dbReference type="Proteomes" id="UP001150569"/>
    </source>
</evidence>
<feature type="compositionally biased region" description="Low complexity" evidence="1">
    <location>
        <begin position="235"/>
        <end position="250"/>
    </location>
</feature>
<feature type="region of interest" description="Disordered" evidence="1">
    <location>
        <begin position="184"/>
        <end position="292"/>
    </location>
</feature>
<dbReference type="InterPro" id="IPR001849">
    <property type="entry name" value="PH_domain"/>
</dbReference>
<dbReference type="Gene3D" id="2.30.29.30">
    <property type="entry name" value="Pleckstrin-homology domain (PH domain)/Phosphotyrosine-binding domain (PTB)"/>
    <property type="match status" value="2"/>
</dbReference>
<evidence type="ECO:0000259" key="2">
    <source>
        <dbReference type="PROSITE" id="PS50003"/>
    </source>
</evidence>
<dbReference type="SMART" id="SM00233">
    <property type="entry name" value="PH"/>
    <property type="match status" value="2"/>
</dbReference>
<proteinExistence type="predicted"/>
<dbReference type="PANTHER" id="PTHR14336:SF8">
    <property type="entry name" value="PROTEIN OPY1"/>
    <property type="match status" value="1"/>
</dbReference>
<organism evidence="3 4">
    <name type="scientific">Tieghemiomyces parasiticus</name>
    <dbReference type="NCBI Taxonomy" id="78921"/>
    <lineage>
        <taxon>Eukaryota</taxon>
        <taxon>Fungi</taxon>
        <taxon>Fungi incertae sedis</taxon>
        <taxon>Zoopagomycota</taxon>
        <taxon>Kickxellomycotina</taxon>
        <taxon>Dimargaritomycetes</taxon>
        <taxon>Dimargaritales</taxon>
        <taxon>Dimargaritaceae</taxon>
        <taxon>Tieghemiomyces</taxon>
    </lineage>
</organism>
<dbReference type="Pfam" id="PF00169">
    <property type="entry name" value="PH"/>
    <property type="match status" value="2"/>
</dbReference>
<dbReference type="InterPro" id="IPR011993">
    <property type="entry name" value="PH-like_dom_sf"/>
</dbReference>
<gene>
    <name evidence="3" type="ORF">IWQ60_009483</name>
</gene>
<dbReference type="SUPFAM" id="SSF50729">
    <property type="entry name" value="PH domain-like"/>
    <property type="match status" value="2"/>
</dbReference>
<evidence type="ECO:0000313" key="3">
    <source>
        <dbReference type="EMBL" id="KAJ1912829.1"/>
    </source>
</evidence>
<dbReference type="FunFam" id="2.30.29.30:FF:000286">
    <property type="entry name" value="PH-protein kinase domain containing protein"/>
    <property type="match status" value="1"/>
</dbReference>
<reference evidence="3" key="1">
    <citation type="submission" date="2022-07" db="EMBL/GenBank/DDBJ databases">
        <title>Phylogenomic reconstructions and comparative analyses of Kickxellomycotina fungi.</title>
        <authorList>
            <person name="Reynolds N.K."/>
            <person name="Stajich J.E."/>
            <person name="Barry K."/>
            <person name="Grigoriev I.V."/>
            <person name="Crous P."/>
            <person name="Smith M.E."/>
        </authorList>
    </citation>
    <scope>NUCLEOTIDE SEQUENCE</scope>
    <source>
        <strain evidence="3">RSA 861</strain>
    </source>
</reference>
<comment type="caution">
    <text evidence="3">The sequence shown here is derived from an EMBL/GenBank/DDBJ whole genome shotgun (WGS) entry which is preliminary data.</text>
</comment>
<sequence>MPLAYESEEGYESEHDEQIQQLAADEAVEHQAIHKKGSLLKRSGKLKVWKRRWFVLRTTCLACYRDEKEYVLSNLVKLASIRTVAEVKKKGRENVFGIITTDKIYYLQADTPTEMHDWIEDIRNVRDHLPRRGSVAEYNAGPGLGPMSPPLPGRLSRAHTMAVPRKSSIESNLDHSPVLGATAPAQLLQPPVPHPSGSYSRRSPQLGPTDDFALPPHAAEGRPQLQRLTLNRAHTTVGTSRITSGVSSSSPPDDLWASPVSPSVTSPFRELSDNGQDASSEDDPDFPPMDPALHESLSSAEVIYKGHLLKRDKYKHWGKRWFVLRAKSLSYYRSRKENGAPHIIQLAHIKELRTPAPNSSKSKKPAFCVVTPRREYWLCAESKHQADEWLGFLRKYTQIPVTQAAP</sequence>
<dbReference type="InterPro" id="IPR051707">
    <property type="entry name" value="PI-Interact_SigTrans_Reg"/>
</dbReference>
<dbReference type="Proteomes" id="UP001150569">
    <property type="component" value="Unassembled WGS sequence"/>
</dbReference>
<dbReference type="AlphaFoldDB" id="A0A9W7ZMV7"/>
<keyword evidence="4" id="KW-1185">Reference proteome</keyword>
<accession>A0A9W7ZMV7</accession>
<protein>
    <recommendedName>
        <fullName evidence="2">PH domain-containing protein</fullName>
    </recommendedName>
</protein>
<name>A0A9W7ZMV7_9FUNG</name>
<feature type="domain" description="PH" evidence="2">
    <location>
        <begin position="32"/>
        <end position="127"/>
    </location>
</feature>
<evidence type="ECO:0000256" key="1">
    <source>
        <dbReference type="SAM" id="MobiDB-lite"/>
    </source>
</evidence>
<dbReference type="OrthoDB" id="2157866at2759"/>
<dbReference type="PROSITE" id="PS50003">
    <property type="entry name" value="PH_DOMAIN"/>
    <property type="match status" value="2"/>
</dbReference>